<dbReference type="PANTHER" id="PTHR46124">
    <property type="entry name" value="D-AMINOACYL-TRNA DEACYLASE"/>
    <property type="match status" value="1"/>
</dbReference>
<dbReference type="Proteomes" id="UP001356170">
    <property type="component" value="Unassembled WGS sequence"/>
</dbReference>
<keyword evidence="4" id="KW-1185">Reference proteome</keyword>
<dbReference type="PROSITE" id="PS01137">
    <property type="entry name" value="TATD_1"/>
    <property type="match status" value="1"/>
</dbReference>
<evidence type="ECO:0000256" key="1">
    <source>
        <dbReference type="ARBA" id="ARBA00009275"/>
    </source>
</evidence>
<dbReference type="InterPro" id="IPR032466">
    <property type="entry name" value="Metal_Hydrolase"/>
</dbReference>
<protein>
    <submittedName>
        <fullName evidence="3">TatD family hydrolase</fullName>
    </submittedName>
</protein>
<dbReference type="GO" id="GO:0016787">
    <property type="term" value="F:hydrolase activity"/>
    <property type="evidence" value="ECO:0007669"/>
    <property type="project" value="UniProtKB-KW"/>
</dbReference>
<sequence>MSAVSLFDSHAHLDADVFDPDRPAVLQRAADAKVTEQLIPAINADNWQAIADLCAKTQGLFAAYGYHPMYLPAPDPLCISDLQSWLDAHPDTVAIGECGLDFYVEDFDKTQQQWFLDAQMRIARDRELPVILHARRAVDDVMATIRRFGPLRGIVHSYPGSLDQAKRLFDMGFLLGIGGPVTYERALRLRSVVTQMPLEALVLETDAPDQPTATRRGQRNEPAFMADVANTVAELRGISPDEVATATTANMHRLLRI</sequence>
<dbReference type="EMBL" id="JAZHBO010000002">
    <property type="protein sequence ID" value="MEF2155914.1"/>
    <property type="molecule type" value="Genomic_DNA"/>
</dbReference>
<dbReference type="Pfam" id="PF01026">
    <property type="entry name" value="TatD_DNase"/>
    <property type="match status" value="1"/>
</dbReference>
<dbReference type="CDD" id="cd01310">
    <property type="entry name" value="TatD_DNAse"/>
    <property type="match status" value="1"/>
</dbReference>
<dbReference type="InterPro" id="IPR018228">
    <property type="entry name" value="DNase_TatD-rel_CS"/>
</dbReference>
<accession>A0ABU7V215</accession>
<dbReference type="InterPro" id="IPR001130">
    <property type="entry name" value="TatD-like"/>
</dbReference>
<dbReference type="PROSITE" id="PS01090">
    <property type="entry name" value="TATD_2"/>
    <property type="match status" value="1"/>
</dbReference>
<dbReference type="Gene3D" id="3.20.20.140">
    <property type="entry name" value="Metal-dependent hydrolases"/>
    <property type="match status" value="1"/>
</dbReference>
<name>A0ABU7V215_9GAMM</name>
<evidence type="ECO:0000313" key="3">
    <source>
        <dbReference type="EMBL" id="MEF2155914.1"/>
    </source>
</evidence>
<proteinExistence type="inferred from homology"/>
<dbReference type="PIRSF" id="PIRSF005902">
    <property type="entry name" value="DNase_TatD"/>
    <property type="match status" value="1"/>
</dbReference>
<comment type="caution">
    <text evidence="3">The sequence shown here is derived from an EMBL/GenBank/DDBJ whole genome shotgun (WGS) entry which is preliminary data.</text>
</comment>
<dbReference type="PANTHER" id="PTHR46124:SF3">
    <property type="entry name" value="HYDROLASE"/>
    <property type="match status" value="1"/>
</dbReference>
<dbReference type="PROSITE" id="PS01091">
    <property type="entry name" value="TATD_3"/>
    <property type="match status" value="1"/>
</dbReference>
<reference evidence="3 4" key="1">
    <citation type="submission" date="2024-01" db="EMBL/GenBank/DDBJ databases">
        <title>Novel species of the genus Luteimonas isolated from rivers.</title>
        <authorList>
            <person name="Lu H."/>
        </authorList>
    </citation>
    <scope>NUCLEOTIDE SEQUENCE [LARGE SCALE GENOMIC DNA]</scope>
    <source>
        <strain evidence="3 4">FXH3W</strain>
    </source>
</reference>
<comment type="similarity">
    <text evidence="1">Belongs to the metallo-dependent hydrolases superfamily. TatD-type hydrolase family.</text>
</comment>
<organism evidence="3 4">
    <name type="scientific">Aquilutibacter rugosus</name>
    <dbReference type="NCBI Taxonomy" id="3115820"/>
    <lineage>
        <taxon>Bacteria</taxon>
        <taxon>Pseudomonadati</taxon>
        <taxon>Pseudomonadota</taxon>
        <taxon>Gammaproteobacteria</taxon>
        <taxon>Lysobacterales</taxon>
        <taxon>Lysobacteraceae</taxon>
        <taxon>Aquilutibacter</taxon>
    </lineage>
</organism>
<dbReference type="SUPFAM" id="SSF51556">
    <property type="entry name" value="Metallo-dependent hydrolases"/>
    <property type="match status" value="1"/>
</dbReference>
<keyword evidence="2 3" id="KW-0378">Hydrolase</keyword>
<evidence type="ECO:0000313" key="4">
    <source>
        <dbReference type="Proteomes" id="UP001356170"/>
    </source>
</evidence>
<dbReference type="RefSeq" id="WP_331688562.1">
    <property type="nucleotide sequence ID" value="NZ_JAZHBN010000001.1"/>
</dbReference>
<evidence type="ECO:0000256" key="2">
    <source>
        <dbReference type="ARBA" id="ARBA00022801"/>
    </source>
</evidence>
<gene>
    <name evidence="3" type="ORF">V3390_06660</name>
</gene>